<sequence>MEDSQLSLVRSVVGANDAWSRLEGHHEKKILANKLFLRRRFFTTMMHEGEDVLEHITSSRLWRSSSMRLALWPARRIGDHASW</sequence>
<dbReference type="Proteomes" id="UP001162060">
    <property type="component" value="Unassembled WGS sequence"/>
</dbReference>
<dbReference type="EMBL" id="CAKLBY020000069">
    <property type="protein sequence ID" value="CAK7923448.1"/>
    <property type="molecule type" value="Genomic_DNA"/>
</dbReference>
<gene>
    <name evidence="1" type="ORF">PM001_LOCUS8598</name>
</gene>
<protein>
    <submittedName>
        <fullName evidence="1">Uncharacterized protein</fullName>
    </submittedName>
</protein>
<dbReference type="AlphaFoldDB" id="A0AAV1TQ19"/>
<comment type="caution">
    <text evidence="1">The sequence shown here is derived from an EMBL/GenBank/DDBJ whole genome shotgun (WGS) entry which is preliminary data.</text>
</comment>
<evidence type="ECO:0000313" key="1">
    <source>
        <dbReference type="EMBL" id="CAK7923448.1"/>
    </source>
</evidence>
<proteinExistence type="predicted"/>
<accession>A0AAV1TQ19</accession>
<organism evidence="1 2">
    <name type="scientific">Peronospora matthiolae</name>
    <dbReference type="NCBI Taxonomy" id="2874970"/>
    <lineage>
        <taxon>Eukaryota</taxon>
        <taxon>Sar</taxon>
        <taxon>Stramenopiles</taxon>
        <taxon>Oomycota</taxon>
        <taxon>Peronosporomycetes</taxon>
        <taxon>Peronosporales</taxon>
        <taxon>Peronosporaceae</taxon>
        <taxon>Peronospora</taxon>
    </lineage>
</organism>
<name>A0AAV1TQ19_9STRA</name>
<dbReference type="Pfam" id="PF14223">
    <property type="entry name" value="Retrotran_gag_2"/>
    <property type="match status" value="1"/>
</dbReference>
<reference evidence="1" key="1">
    <citation type="submission" date="2024-01" db="EMBL/GenBank/DDBJ databases">
        <authorList>
            <person name="Webb A."/>
        </authorList>
    </citation>
    <scope>NUCLEOTIDE SEQUENCE</scope>
    <source>
        <strain evidence="1">Pm1</strain>
    </source>
</reference>
<evidence type="ECO:0000313" key="2">
    <source>
        <dbReference type="Proteomes" id="UP001162060"/>
    </source>
</evidence>